<accession>A0A178T592</accession>
<evidence type="ECO:0000259" key="2">
    <source>
        <dbReference type="Pfam" id="PF22822"/>
    </source>
</evidence>
<evidence type="ECO:0000313" key="4">
    <source>
        <dbReference type="EMBL" id="OAO76274.1"/>
    </source>
</evidence>
<evidence type="ECO:0000313" key="5">
    <source>
        <dbReference type="Proteomes" id="UP000078336"/>
    </source>
</evidence>
<gene>
    <name evidence="4" type="ORF">TAF16_2749</name>
</gene>
<evidence type="ECO:0008006" key="6">
    <source>
        <dbReference type="Google" id="ProtNLM"/>
    </source>
</evidence>
<dbReference type="InterPro" id="IPR055009">
    <property type="entry name" value="MrpR_N_CB"/>
</dbReference>
<dbReference type="RefSeq" id="WP_064214558.1">
    <property type="nucleotide sequence ID" value="NZ_LUCQ01000174.1"/>
</dbReference>
<keyword evidence="1" id="KW-0233">DNA recombination</keyword>
<proteinExistence type="predicted"/>
<sequence length="333" mass="39414">MNKMYNKEVKEAFLQYLIDEEGYTDETVHVFRFVFYKSYDVEDILQKDMYDFNTSELKQVLLNANKSTLNSVRAFASMMKKYIDWAIRTGLTNSNINPMEMFTVSDYEECIDKSRKLFISEEELIEIEDQLVNYQDKVILRLLFEGANGYEVSELINLKKCDVDYTNKQLKLYDDKNGERFITVSDRCLDIIERAINEKVYYAKNGEKESKHGKSEYEYFETDHVIKNVLAGRTKGKAEKTLIYRRMNMIKEIFDMPHLTIKNVWRSGMIKMAVDLYKEEGELTNKQLAKIAEKFGINKIVNNGHVVYNFHAMRQFINRENILELYDIDIEQK</sequence>
<dbReference type="SUPFAM" id="SSF56349">
    <property type="entry name" value="DNA breaking-rejoining enzymes"/>
    <property type="match status" value="1"/>
</dbReference>
<dbReference type="GO" id="GO:0006310">
    <property type="term" value="P:DNA recombination"/>
    <property type="evidence" value="ECO:0007669"/>
    <property type="project" value="UniProtKB-KW"/>
</dbReference>
<dbReference type="AlphaFoldDB" id="A0A178T592"/>
<dbReference type="GO" id="GO:0003677">
    <property type="term" value="F:DNA binding"/>
    <property type="evidence" value="ECO:0007669"/>
    <property type="project" value="InterPro"/>
</dbReference>
<keyword evidence="5" id="KW-1185">Reference proteome</keyword>
<dbReference type="InterPro" id="IPR011010">
    <property type="entry name" value="DNA_brk_join_enz"/>
</dbReference>
<dbReference type="PATRIC" id="fig|33934.7.peg.2663"/>
<dbReference type="Pfam" id="PF22822">
    <property type="entry name" value="MrpR_N_CB"/>
    <property type="match status" value="1"/>
</dbReference>
<protein>
    <recommendedName>
        <fullName evidence="6">Integrase</fullName>
    </recommendedName>
</protein>
<dbReference type="InterPro" id="IPR013762">
    <property type="entry name" value="Integrase-like_cat_sf"/>
</dbReference>
<dbReference type="InterPro" id="IPR055008">
    <property type="entry name" value="MrpR_C_cat"/>
</dbReference>
<reference evidence="4 5" key="1">
    <citation type="submission" date="2016-03" db="EMBL/GenBank/DDBJ databases">
        <title>Spore heat resistance.</title>
        <authorList>
            <person name="Boekhorst J."/>
            <person name="Berendsen E.M."/>
            <person name="Wells-Bennik M.H."/>
            <person name="Kuipers O.P."/>
        </authorList>
    </citation>
    <scope>NUCLEOTIDE SEQUENCE [LARGE SCALE GENOMIC DNA]</scope>
    <source>
        <strain evidence="4 5">AF16</strain>
    </source>
</reference>
<dbReference type="Proteomes" id="UP000078336">
    <property type="component" value="Unassembled WGS sequence"/>
</dbReference>
<dbReference type="Gene3D" id="1.10.443.10">
    <property type="entry name" value="Intergrase catalytic core"/>
    <property type="match status" value="1"/>
</dbReference>
<name>A0A178T592_9BACL</name>
<feature type="domain" description="MrpR N-terminal core-binding" evidence="2">
    <location>
        <begin position="4"/>
        <end position="87"/>
    </location>
</feature>
<comment type="caution">
    <text evidence="4">The sequence shown here is derived from an EMBL/GenBank/DDBJ whole genome shotgun (WGS) entry which is preliminary data.</text>
</comment>
<organism evidence="4 5">
    <name type="scientific">Anoxybacillus flavithermus</name>
    <dbReference type="NCBI Taxonomy" id="33934"/>
    <lineage>
        <taxon>Bacteria</taxon>
        <taxon>Bacillati</taxon>
        <taxon>Bacillota</taxon>
        <taxon>Bacilli</taxon>
        <taxon>Bacillales</taxon>
        <taxon>Anoxybacillaceae</taxon>
        <taxon>Anoxybacillus</taxon>
    </lineage>
</organism>
<dbReference type="OrthoDB" id="2086953at2"/>
<feature type="domain" description="MrpR C-terminal catalytic" evidence="3">
    <location>
        <begin position="119"/>
        <end position="326"/>
    </location>
</feature>
<evidence type="ECO:0000256" key="1">
    <source>
        <dbReference type="ARBA" id="ARBA00023172"/>
    </source>
</evidence>
<dbReference type="Pfam" id="PF22823">
    <property type="entry name" value="MrpR_C_cat"/>
    <property type="match status" value="1"/>
</dbReference>
<dbReference type="GO" id="GO:0015074">
    <property type="term" value="P:DNA integration"/>
    <property type="evidence" value="ECO:0007669"/>
    <property type="project" value="InterPro"/>
</dbReference>
<evidence type="ECO:0000259" key="3">
    <source>
        <dbReference type="Pfam" id="PF22823"/>
    </source>
</evidence>
<dbReference type="EMBL" id="LUCQ01000174">
    <property type="protein sequence ID" value="OAO76274.1"/>
    <property type="molecule type" value="Genomic_DNA"/>
</dbReference>